<dbReference type="Pfam" id="PF00107">
    <property type="entry name" value="ADH_zinc_N"/>
    <property type="match status" value="1"/>
</dbReference>
<dbReference type="AlphaFoldDB" id="A0AAU7Z0G8"/>
<dbReference type="InterPro" id="IPR036291">
    <property type="entry name" value="NAD(P)-bd_dom_sf"/>
</dbReference>
<dbReference type="KEGG" id="tgi:RBB81_22765"/>
<sequence length="345" mass="36787">MRAYPIQQFGLDHLRHLDLPTPQTTPGTVLIKVHAVSLNYRDLMVVKGLYNPKMSLPRIPCSDGAGEVVATGEGVTRVRVGDRVCGIFMQRWLDGPLTADKSKAALGGDVDGMLTEYAVLDQEGVVRFPEHLTYEEASTLPCAGVTVWNALHHAGDPINPAHPGETVVIQGTGGVSIFALQFAKLLGARVLGTSSSDEKLSRARSLGLDEGCNYKQRPDWSKWVTETTAGIGADRIIEVGGAGTFGQSLRAARVGGTVAQIGILSGGTTSDPVALTPILHKQLRVQGIYVGSRAMFEEMNAAIAKASLHPVIGKVFDFSQAAEAFAHMESASHFGKIVIRISPQP</sequence>
<reference evidence="2" key="1">
    <citation type="submission" date="2023-08" db="EMBL/GenBank/DDBJ databases">
        <authorList>
            <person name="Messyasz A."/>
            <person name="Mannisto M.K."/>
            <person name="Kerkhof L.J."/>
            <person name="Haggblom M."/>
        </authorList>
    </citation>
    <scope>NUCLEOTIDE SEQUENCE</scope>
    <source>
        <strain evidence="2">M8UP39</strain>
    </source>
</reference>
<dbReference type="PANTHER" id="PTHR45033:SF2">
    <property type="entry name" value="ZINC-TYPE ALCOHOL DEHYDROGENASE-LIKE PROTEIN C1773.06C"/>
    <property type="match status" value="1"/>
</dbReference>
<dbReference type="SMART" id="SM00829">
    <property type="entry name" value="PKS_ER"/>
    <property type="match status" value="1"/>
</dbReference>
<dbReference type="SUPFAM" id="SSF51735">
    <property type="entry name" value="NAD(P)-binding Rossmann-fold domains"/>
    <property type="match status" value="1"/>
</dbReference>
<dbReference type="Gene3D" id="3.40.50.720">
    <property type="entry name" value="NAD(P)-binding Rossmann-like Domain"/>
    <property type="match status" value="1"/>
</dbReference>
<dbReference type="RefSeq" id="WP_353072295.1">
    <property type="nucleotide sequence ID" value="NZ_CP132938.1"/>
</dbReference>
<dbReference type="Pfam" id="PF08240">
    <property type="entry name" value="ADH_N"/>
    <property type="match status" value="1"/>
</dbReference>
<dbReference type="InterPro" id="IPR020843">
    <property type="entry name" value="ER"/>
</dbReference>
<evidence type="ECO:0000259" key="1">
    <source>
        <dbReference type="SMART" id="SM00829"/>
    </source>
</evidence>
<dbReference type="Gene3D" id="3.90.180.10">
    <property type="entry name" value="Medium-chain alcohol dehydrogenases, catalytic domain"/>
    <property type="match status" value="1"/>
</dbReference>
<gene>
    <name evidence="2" type="ORF">RBB81_22765</name>
</gene>
<dbReference type="SUPFAM" id="SSF50129">
    <property type="entry name" value="GroES-like"/>
    <property type="match status" value="1"/>
</dbReference>
<dbReference type="CDD" id="cd08276">
    <property type="entry name" value="MDR7"/>
    <property type="match status" value="1"/>
</dbReference>
<evidence type="ECO:0000313" key="2">
    <source>
        <dbReference type="EMBL" id="XCB22360.1"/>
    </source>
</evidence>
<accession>A0AAU7Z0G8</accession>
<organism evidence="2">
    <name type="scientific">Tunturiibacter gelidiferens</name>
    <dbReference type="NCBI Taxonomy" id="3069689"/>
    <lineage>
        <taxon>Bacteria</taxon>
        <taxon>Pseudomonadati</taxon>
        <taxon>Acidobacteriota</taxon>
        <taxon>Terriglobia</taxon>
        <taxon>Terriglobales</taxon>
        <taxon>Acidobacteriaceae</taxon>
        <taxon>Tunturiibacter</taxon>
    </lineage>
</organism>
<dbReference type="InterPro" id="IPR013149">
    <property type="entry name" value="ADH-like_C"/>
</dbReference>
<dbReference type="InterPro" id="IPR013154">
    <property type="entry name" value="ADH-like_N"/>
</dbReference>
<reference evidence="2" key="2">
    <citation type="journal article" date="2024" name="Environ. Microbiol.">
        <title>Genome analysis and description of Tunturibacter gen. nov. expands the diversity of Terriglobia in tundra soils.</title>
        <authorList>
            <person name="Messyasz A."/>
            <person name="Mannisto M.K."/>
            <person name="Kerkhof L.J."/>
            <person name="Haggblom M.M."/>
        </authorList>
    </citation>
    <scope>NUCLEOTIDE SEQUENCE</scope>
    <source>
        <strain evidence="2">M8UP39</strain>
    </source>
</reference>
<protein>
    <submittedName>
        <fullName evidence="2">NAD(P)-dependent alcohol dehydrogenase</fullName>
    </submittedName>
</protein>
<name>A0AAU7Z0G8_9BACT</name>
<dbReference type="InterPro" id="IPR052711">
    <property type="entry name" value="Zinc_ADH-like"/>
</dbReference>
<feature type="domain" description="Enoyl reductase (ER)" evidence="1">
    <location>
        <begin position="10"/>
        <end position="339"/>
    </location>
</feature>
<proteinExistence type="predicted"/>
<dbReference type="PANTHER" id="PTHR45033">
    <property type="match status" value="1"/>
</dbReference>
<dbReference type="EMBL" id="CP132938">
    <property type="protein sequence ID" value="XCB22360.1"/>
    <property type="molecule type" value="Genomic_DNA"/>
</dbReference>
<dbReference type="InterPro" id="IPR011032">
    <property type="entry name" value="GroES-like_sf"/>
</dbReference>
<dbReference type="GO" id="GO:0016491">
    <property type="term" value="F:oxidoreductase activity"/>
    <property type="evidence" value="ECO:0007669"/>
    <property type="project" value="InterPro"/>
</dbReference>